<dbReference type="Pfam" id="PF07561">
    <property type="entry name" value="DUF1540"/>
    <property type="match status" value="1"/>
</dbReference>
<dbReference type="InterPro" id="IPR011437">
    <property type="entry name" value="DUF1540"/>
</dbReference>
<reference evidence="2 3" key="1">
    <citation type="submission" date="2019-05" db="EMBL/GenBank/DDBJ databases">
        <authorList>
            <consortium name="Pathogen Informatics"/>
        </authorList>
    </citation>
    <scope>NUCLEOTIDE SEQUENCE [LARGE SCALE GENOMIC DNA]</scope>
    <source>
        <strain evidence="2 3">NCTC503</strain>
    </source>
</reference>
<evidence type="ECO:0000259" key="1">
    <source>
        <dbReference type="Pfam" id="PF07561"/>
    </source>
</evidence>
<name>A0A4U9QX26_HATHI</name>
<evidence type="ECO:0000313" key="3">
    <source>
        <dbReference type="Proteomes" id="UP000308489"/>
    </source>
</evidence>
<dbReference type="OrthoDB" id="1756089at2"/>
<dbReference type="EMBL" id="LR590481">
    <property type="protein sequence ID" value="VTQ83182.1"/>
    <property type="molecule type" value="Genomic_DNA"/>
</dbReference>
<keyword evidence="3" id="KW-1185">Reference proteome</keyword>
<protein>
    <submittedName>
        <fullName evidence="2">Protein of uncharacterized function (DUF1540)</fullName>
    </submittedName>
</protein>
<dbReference type="AlphaFoldDB" id="A0A4U9QX26"/>
<dbReference type="KEGG" id="hhw:NCTC503_00301"/>
<accession>A0A4U9QX26</accession>
<organism evidence="2 3">
    <name type="scientific">Hathewaya histolytica</name>
    <name type="common">Clostridium histolyticum</name>
    <dbReference type="NCBI Taxonomy" id="1498"/>
    <lineage>
        <taxon>Bacteria</taxon>
        <taxon>Bacillati</taxon>
        <taxon>Bacillota</taxon>
        <taxon>Clostridia</taxon>
        <taxon>Eubacteriales</taxon>
        <taxon>Clostridiaceae</taxon>
        <taxon>Hathewaya</taxon>
    </lineage>
</organism>
<sequence>MKHNESIKCVVDECKYHSGDKDYCTLNVIEVVKHEPQAKTTMCTDCGSFEAK</sequence>
<dbReference type="Proteomes" id="UP000308489">
    <property type="component" value="Chromosome 1"/>
</dbReference>
<proteinExistence type="predicted"/>
<feature type="domain" description="DUF1540" evidence="1">
    <location>
        <begin position="7"/>
        <end position="49"/>
    </location>
</feature>
<gene>
    <name evidence="2" type="ORF">NCTC503_00301</name>
</gene>
<evidence type="ECO:0000313" key="2">
    <source>
        <dbReference type="EMBL" id="VTQ83182.1"/>
    </source>
</evidence>
<dbReference type="RefSeq" id="WP_138209120.1">
    <property type="nucleotide sequence ID" value="NZ_CBCRUQ010000023.1"/>
</dbReference>